<feature type="domain" description="Glycine transporter" evidence="8">
    <location>
        <begin position="12"/>
        <end position="84"/>
    </location>
</feature>
<comment type="subcellular location">
    <subcellularLocation>
        <location evidence="1">Cell membrane</location>
        <topology evidence="1">Multi-pass membrane protein</topology>
    </subcellularLocation>
</comment>
<gene>
    <name evidence="9" type="ORF">FOJ82_13235</name>
</gene>
<feature type="transmembrane region" description="Helical" evidence="7">
    <location>
        <begin position="12"/>
        <end position="29"/>
    </location>
</feature>
<dbReference type="EMBL" id="VKKG01000005">
    <property type="protein sequence ID" value="TRY17483.1"/>
    <property type="molecule type" value="Genomic_DNA"/>
</dbReference>
<keyword evidence="10" id="KW-1185">Reference proteome</keyword>
<accession>A0A553JYG4</accession>
<keyword evidence="4 7" id="KW-0812">Transmembrane</keyword>
<evidence type="ECO:0000256" key="2">
    <source>
        <dbReference type="ARBA" id="ARBA00008193"/>
    </source>
</evidence>
<protein>
    <recommendedName>
        <fullName evidence="8">Glycine transporter domain-containing protein</fullName>
    </recommendedName>
</protein>
<dbReference type="OrthoDB" id="9791874at2"/>
<evidence type="ECO:0000256" key="6">
    <source>
        <dbReference type="ARBA" id="ARBA00023136"/>
    </source>
</evidence>
<evidence type="ECO:0000313" key="10">
    <source>
        <dbReference type="Proteomes" id="UP000317638"/>
    </source>
</evidence>
<dbReference type="PANTHER" id="PTHR30506:SF3">
    <property type="entry name" value="UPF0126 INNER MEMBRANE PROTEIN YADS-RELATED"/>
    <property type="match status" value="1"/>
</dbReference>
<evidence type="ECO:0000259" key="8">
    <source>
        <dbReference type="Pfam" id="PF03458"/>
    </source>
</evidence>
<dbReference type="GO" id="GO:0005886">
    <property type="term" value="C:plasma membrane"/>
    <property type="evidence" value="ECO:0007669"/>
    <property type="project" value="UniProtKB-SubCell"/>
</dbReference>
<feature type="domain" description="Glycine transporter" evidence="8">
    <location>
        <begin position="97"/>
        <end position="171"/>
    </location>
</feature>
<dbReference type="Proteomes" id="UP000317638">
    <property type="component" value="Unassembled WGS sequence"/>
</dbReference>
<feature type="transmembrane region" description="Helical" evidence="7">
    <location>
        <begin position="36"/>
        <end position="57"/>
    </location>
</feature>
<comment type="similarity">
    <text evidence="2">Belongs to the UPF0126 family.</text>
</comment>
<evidence type="ECO:0000256" key="7">
    <source>
        <dbReference type="SAM" id="Phobius"/>
    </source>
</evidence>
<feature type="transmembrane region" description="Helical" evidence="7">
    <location>
        <begin position="177"/>
        <end position="194"/>
    </location>
</feature>
<evidence type="ECO:0000256" key="3">
    <source>
        <dbReference type="ARBA" id="ARBA00022475"/>
    </source>
</evidence>
<feature type="transmembrane region" description="Helical" evidence="7">
    <location>
        <begin position="69"/>
        <end position="85"/>
    </location>
</feature>
<feature type="transmembrane region" description="Helical" evidence="7">
    <location>
        <begin position="154"/>
        <end position="171"/>
    </location>
</feature>
<dbReference type="InterPro" id="IPR005115">
    <property type="entry name" value="Gly_transporter"/>
</dbReference>
<reference evidence="9 10" key="1">
    <citation type="submission" date="2019-07" db="EMBL/GenBank/DDBJ databases">
        <authorList>
            <person name="Zhou L.-Y."/>
        </authorList>
    </citation>
    <scope>NUCLEOTIDE SEQUENCE [LARGE SCALE GENOMIC DNA]</scope>
    <source>
        <strain evidence="9 10">YIM 101269</strain>
    </source>
</reference>
<keyword evidence="5 7" id="KW-1133">Transmembrane helix</keyword>
<comment type="caution">
    <text evidence="9">The sequence shown here is derived from an EMBL/GenBank/DDBJ whole genome shotgun (WGS) entry which is preliminary data.</text>
</comment>
<evidence type="ECO:0000256" key="1">
    <source>
        <dbReference type="ARBA" id="ARBA00004651"/>
    </source>
</evidence>
<organism evidence="9 10">
    <name type="scientific">Tessaracoccus rhinocerotis</name>
    <dbReference type="NCBI Taxonomy" id="1689449"/>
    <lineage>
        <taxon>Bacteria</taxon>
        <taxon>Bacillati</taxon>
        <taxon>Actinomycetota</taxon>
        <taxon>Actinomycetes</taxon>
        <taxon>Propionibacteriales</taxon>
        <taxon>Propionibacteriaceae</taxon>
        <taxon>Tessaracoccus</taxon>
    </lineage>
</organism>
<keyword evidence="6 7" id="KW-0472">Membrane</keyword>
<dbReference type="Pfam" id="PF03458">
    <property type="entry name" value="Gly_transporter"/>
    <property type="match status" value="2"/>
</dbReference>
<proteinExistence type="inferred from homology"/>
<dbReference type="RefSeq" id="WP_143938947.1">
    <property type="nucleotide sequence ID" value="NZ_VKKG01000005.1"/>
</dbReference>
<dbReference type="PANTHER" id="PTHR30506">
    <property type="entry name" value="INNER MEMBRANE PROTEIN"/>
    <property type="match status" value="1"/>
</dbReference>
<keyword evidence="3" id="KW-1003">Cell membrane</keyword>
<evidence type="ECO:0000256" key="5">
    <source>
        <dbReference type="ARBA" id="ARBA00022989"/>
    </source>
</evidence>
<sequence>MEGWDPSLLFRIADVAGVVGNGLLGGAVARARRFDLIGFLFLAIVSGLGGGIIRDVMLSARPVALTDPLYLGGAVTAAVIAYLLTLDGPISRRALSLVDVIALGCWSATGASKALAAGLGWIPAILLGVITAVGGGMLRDVLVNETPAIFGGKPIYATIGVLAALEMVALQHYGRPALGMGVAILTATALGLVARWRNWQLPGPADVTFRPARLRRLRRRDYEDPDEAPGPNHDFGP</sequence>
<evidence type="ECO:0000256" key="4">
    <source>
        <dbReference type="ARBA" id="ARBA00022692"/>
    </source>
</evidence>
<feature type="transmembrane region" description="Helical" evidence="7">
    <location>
        <begin position="121"/>
        <end position="142"/>
    </location>
</feature>
<evidence type="ECO:0000313" key="9">
    <source>
        <dbReference type="EMBL" id="TRY17483.1"/>
    </source>
</evidence>
<dbReference type="AlphaFoldDB" id="A0A553JYG4"/>
<name>A0A553JYG4_9ACTN</name>